<keyword evidence="2" id="KW-1185">Reference proteome</keyword>
<dbReference type="AlphaFoldDB" id="A0A060JLH4"/>
<dbReference type="HOGENOM" id="CLU_1935877_0_0_11"/>
<reference evidence="1 2" key="1">
    <citation type="journal article" date="2014" name="Int. J. Syst. Evol. Microbiol.">
        <title>Rhodoluna lacicola gen. nov., sp. nov., a planktonic freshwater bacterium with stream-lined genome.</title>
        <authorList>
            <person name="Hahn M."/>
            <person name="Schmidt J."/>
            <person name="Taipale S.J."/>
            <person name="Doolittle W.F."/>
            <person name="Koll U."/>
        </authorList>
    </citation>
    <scope>NUCLEOTIDE SEQUENCE [LARGE SCALE GENOMIC DNA]</scope>
    <source>
        <strain evidence="1 2">MWH-Ta8</strain>
    </source>
</reference>
<gene>
    <name evidence="1" type="ORF">Rhola_00002760</name>
</gene>
<dbReference type="eggNOG" id="COG5646">
    <property type="taxonomic scope" value="Bacteria"/>
</dbReference>
<dbReference type="SUPFAM" id="SSF159888">
    <property type="entry name" value="YdhG-like"/>
    <property type="match status" value="1"/>
</dbReference>
<protein>
    <submittedName>
        <fullName evidence="1">Uncharacterized protein</fullName>
    </submittedName>
</protein>
<dbReference type="KEGG" id="rla:Rhola_00002760"/>
<dbReference type="EMBL" id="CP007490">
    <property type="protein sequence ID" value="AIC47099.1"/>
    <property type="molecule type" value="Genomic_DNA"/>
</dbReference>
<sequence>MKLGQDILDYQSNLSEDEAAIGAALIKMISKALPQAEGKVWHGHPVWFIDGNPVVGYSLKKAGIEVLFWSGQSFNLEGLRAMGKFKAASLSVPALKSLDKTALTTWLGEAKEIQWDYQNLPKKRALVKRTKF</sequence>
<dbReference type="STRING" id="529884.Rhola_00002760"/>
<name>A0A060JLH4_9MICO</name>
<evidence type="ECO:0000313" key="2">
    <source>
        <dbReference type="Proteomes" id="UP000067708"/>
    </source>
</evidence>
<dbReference type="Proteomes" id="UP000067708">
    <property type="component" value="Chromosome"/>
</dbReference>
<accession>A0A060JLH4</accession>
<proteinExistence type="predicted"/>
<dbReference type="Gene3D" id="3.90.1150.200">
    <property type="match status" value="1"/>
</dbReference>
<evidence type="ECO:0000313" key="1">
    <source>
        <dbReference type="EMBL" id="AIC47099.1"/>
    </source>
</evidence>
<organism evidence="1 2">
    <name type="scientific">Rhodoluna lacicola</name>
    <dbReference type="NCBI Taxonomy" id="529884"/>
    <lineage>
        <taxon>Bacteria</taxon>
        <taxon>Bacillati</taxon>
        <taxon>Actinomycetota</taxon>
        <taxon>Actinomycetes</taxon>
        <taxon>Micrococcales</taxon>
        <taxon>Microbacteriaceae</taxon>
        <taxon>Luna cluster</taxon>
        <taxon>Luna-1 subcluster</taxon>
        <taxon>Rhodoluna</taxon>
    </lineage>
</organism>